<dbReference type="AlphaFoldDB" id="A0AAE3M5G9"/>
<comment type="caution">
    <text evidence="1">The sequence shown here is derived from an EMBL/GenBank/DDBJ whole genome shotgun (WGS) entry which is preliminary data.</text>
</comment>
<organism evidence="1 2">
    <name type="scientific">Plebeiibacterium sediminum</name>
    <dbReference type="NCBI Taxonomy" id="2992112"/>
    <lineage>
        <taxon>Bacteria</taxon>
        <taxon>Pseudomonadati</taxon>
        <taxon>Bacteroidota</taxon>
        <taxon>Bacteroidia</taxon>
        <taxon>Marinilabiliales</taxon>
        <taxon>Marinilabiliaceae</taxon>
        <taxon>Plebeiibacterium</taxon>
    </lineage>
</organism>
<dbReference type="NCBIfam" id="TIGR03519">
    <property type="entry name" value="T9SS_PorP_fam"/>
    <property type="match status" value="1"/>
</dbReference>
<dbReference type="Proteomes" id="UP001209229">
    <property type="component" value="Unassembled WGS sequence"/>
</dbReference>
<accession>A0AAE3M5G9</accession>
<proteinExistence type="predicted"/>
<evidence type="ECO:0000313" key="1">
    <source>
        <dbReference type="EMBL" id="MCW3787489.1"/>
    </source>
</evidence>
<sequence length="339" mass="38609">MQPLRILILFVLSFLVFLEAKCQTNLFSQTFESPINLNPAFTGYFEEDWRFISNFRSQGQHFGKAINTINGSFDKNIKFENGQLGAGLLLNRNYSNGIYVPASEFYVSISSLIKIAATNNLGIGIQIGYINKNLSYQNLTFPEQYDRSIGGFSNNLPLSENFKYSNSSYIDLNAGIIWSLIKEKQEVLFGSSVQHINQPTDNFIDGDNKLTMKYNVHSIFKYKLLKNQYLSPQVSYSLRSKASELLIGTQYGKGLTTNKSNFKSISLGIYSRNIFNENIQSMILLFGFGYLNWTTYISYDIDVSGLKSTKTYKNAIEITLIYKRPIAKLKKLTIPCIKY</sequence>
<dbReference type="RefSeq" id="WP_301191054.1">
    <property type="nucleotide sequence ID" value="NZ_JAPDPJ010000030.1"/>
</dbReference>
<evidence type="ECO:0000313" key="2">
    <source>
        <dbReference type="Proteomes" id="UP001209229"/>
    </source>
</evidence>
<dbReference type="InterPro" id="IPR019861">
    <property type="entry name" value="PorP/SprF_Bacteroidetes"/>
</dbReference>
<dbReference type="Pfam" id="PF11751">
    <property type="entry name" value="PorP_SprF"/>
    <property type="match status" value="1"/>
</dbReference>
<keyword evidence="2" id="KW-1185">Reference proteome</keyword>
<dbReference type="EMBL" id="JAPDPJ010000030">
    <property type="protein sequence ID" value="MCW3787489.1"/>
    <property type="molecule type" value="Genomic_DNA"/>
</dbReference>
<reference evidence="1" key="1">
    <citation type="submission" date="2022-10" db="EMBL/GenBank/DDBJ databases">
        <authorList>
            <person name="Yu W.X."/>
        </authorList>
    </citation>
    <scope>NUCLEOTIDE SEQUENCE</scope>
    <source>
        <strain evidence="1">AAT</strain>
    </source>
</reference>
<protein>
    <submittedName>
        <fullName evidence="1">PorP/SprF family type IX secretion system membrane protein</fullName>
    </submittedName>
</protein>
<name>A0AAE3M5G9_9BACT</name>
<gene>
    <name evidence="1" type="ORF">OM075_13500</name>
</gene>